<sequence length="117" mass="14052">MNLFNTSICIFFLSTCIYSNGIYSHASQLPYYNRLGCLSLINWLTRSKYQRYNKNRSIRSISIRNDIRINLFTQIMSENHFGFNCGQIFPVIKYKYVEIFLMNFQLVILFYKKIIMK</sequence>
<accession>A0A6P6YDC9</accession>
<dbReference type="Proteomes" id="UP000515146">
    <property type="component" value="Unplaced"/>
</dbReference>
<feature type="chain" id="PRO_5027907438" evidence="1">
    <location>
        <begin position="22"/>
        <end position="117"/>
    </location>
</feature>
<protein>
    <submittedName>
        <fullName evidence="3">Uncharacterized protein LOC113796600</fullName>
    </submittedName>
</protein>
<gene>
    <name evidence="3" type="primary">LOC113796600</name>
</gene>
<name>A0A6P6YDC9_DERPT</name>
<organism evidence="2 3">
    <name type="scientific">Dermatophagoides pteronyssinus</name>
    <name type="common">European house dust mite</name>
    <dbReference type="NCBI Taxonomy" id="6956"/>
    <lineage>
        <taxon>Eukaryota</taxon>
        <taxon>Metazoa</taxon>
        <taxon>Ecdysozoa</taxon>
        <taxon>Arthropoda</taxon>
        <taxon>Chelicerata</taxon>
        <taxon>Arachnida</taxon>
        <taxon>Acari</taxon>
        <taxon>Acariformes</taxon>
        <taxon>Sarcoptiformes</taxon>
        <taxon>Astigmata</taxon>
        <taxon>Psoroptidia</taxon>
        <taxon>Analgoidea</taxon>
        <taxon>Pyroglyphidae</taxon>
        <taxon>Dermatophagoidinae</taxon>
        <taxon>Dermatophagoides</taxon>
    </lineage>
</organism>
<keyword evidence="2" id="KW-1185">Reference proteome</keyword>
<evidence type="ECO:0000313" key="3">
    <source>
        <dbReference type="RefSeq" id="XP_027202704.1"/>
    </source>
</evidence>
<evidence type="ECO:0000313" key="2">
    <source>
        <dbReference type="Proteomes" id="UP000515146"/>
    </source>
</evidence>
<reference evidence="3" key="1">
    <citation type="submission" date="2025-08" db="UniProtKB">
        <authorList>
            <consortium name="RefSeq"/>
        </authorList>
    </citation>
    <scope>IDENTIFICATION</scope>
    <source>
        <strain evidence="3">Airmid</strain>
    </source>
</reference>
<dbReference type="RefSeq" id="XP_027202704.1">
    <property type="nucleotide sequence ID" value="XM_027346903.1"/>
</dbReference>
<dbReference type="InParanoid" id="A0A6P6YDC9"/>
<evidence type="ECO:0000256" key="1">
    <source>
        <dbReference type="SAM" id="SignalP"/>
    </source>
</evidence>
<proteinExistence type="predicted"/>
<dbReference type="KEGG" id="dpte:113796600"/>
<feature type="signal peptide" evidence="1">
    <location>
        <begin position="1"/>
        <end position="21"/>
    </location>
</feature>
<keyword evidence="1" id="KW-0732">Signal</keyword>
<dbReference type="AlphaFoldDB" id="A0A6P6YDC9"/>